<reference evidence="1 2" key="1">
    <citation type="submission" date="2013-08" db="EMBL/GenBank/DDBJ databases">
        <authorList>
            <person name="Huang J."/>
            <person name="Wang G."/>
        </authorList>
    </citation>
    <scope>NUCLEOTIDE SEQUENCE [LARGE SCALE GENOMIC DNA]</scope>
    <source>
        <strain evidence="1 2">JSM 072002</strain>
    </source>
</reference>
<dbReference type="OrthoDB" id="2988890at2"/>
<dbReference type="SUPFAM" id="SSF160755">
    <property type="entry name" value="YugN-like"/>
    <property type="match status" value="1"/>
</dbReference>
<keyword evidence="2" id="KW-1185">Reference proteome</keyword>
<evidence type="ECO:0000313" key="1">
    <source>
        <dbReference type="EMBL" id="KGX86733.1"/>
    </source>
</evidence>
<dbReference type="EMBL" id="AVPG01000011">
    <property type="protein sequence ID" value="KGX86733.1"/>
    <property type="molecule type" value="Genomic_DNA"/>
</dbReference>
<dbReference type="RefSeq" id="WP_036834170.1">
    <property type="nucleotide sequence ID" value="NZ_AVPG01000011.1"/>
</dbReference>
<comment type="caution">
    <text evidence="1">The sequence shown here is derived from an EMBL/GenBank/DDBJ whole genome shotgun (WGS) entry which is preliminary data.</text>
</comment>
<evidence type="ECO:0000313" key="2">
    <source>
        <dbReference type="Proteomes" id="UP000030401"/>
    </source>
</evidence>
<organism evidence="1 2">
    <name type="scientific">Pontibacillus litoralis JSM 072002</name>
    <dbReference type="NCBI Taxonomy" id="1385512"/>
    <lineage>
        <taxon>Bacteria</taxon>
        <taxon>Bacillati</taxon>
        <taxon>Bacillota</taxon>
        <taxon>Bacilli</taxon>
        <taxon>Bacillales</taxon>
        <taxon>Bacillaceae</taxon>
        <taxon>Pontibacillus</taxon>
    </lineage>
</organism>
<dbReference type="Pfam" id="PF08868">
    <property type="entry name" value="YugN"/>
    <property type="match status" value="1"/>
</dbReference>
<dbReference type="InterPro" id="IPR036491">
    <property type="entry name" value="YugN-like_sf"/>
</dbReference>
<dbReference type="STRING" id="1385512.N784_03815"/>
<proteinExistence type="predicted"/>
<dbReference type="Gene3D" id="3.30.310.100">
    <property type="entry name" value="YugN-like"/>
    <property type="match status" value="1"/>
</dbReference>
<name>A0A0A5G6D1_9BACI</name>
<accession>A0A0A5G6D1</accession>
<protein>
    <recommendedName>
        <fullName evidence="3">YugN-like family protein</fullName>
    </recommendedName>
</protein>
<dbReference type="Proteomes" id="UP000030401">
    <property type="component" value="Unassembled WGS sequence"/>
</dbReference>
<dbReference type="eggNOG" id="ENOG50331JZ">
    <property type="taxonomic scope" value="Bacteria"/>
</dbReference>
<gene>
    <name evidence="1" type="ORF">N784_03815</name>
</gene>
<dbReference type="InterPro" id="IPR014967">
    <property type="entry name" value="Uncharacterised_YugN-like"/>
</dbReference>
<sequence>MITIPSKVESHTFSLYDLEQMLKPIGYVIGGNWDYEHGSFDYKMEDDEGYQFLRVPFIAVNGQLDDKEVRVKLGQPYLLAHQYQSGLDDQVHSGNIQAAFNQFQEPENPDAEVPERIIEIGQQLVFQLEEVLFS</sequence>
<dbReference type="AlphaFoldDB" id="A0A0A5G6D1"/>
<evidence type="ECO:0008006" key="3">
    <source>
        <dbReference type="Google" id="ProtNLM"/>
    </source>
</evidence>